<feature type="compositionally biased region" description="Low complexity" evidence="8">
    <location>
        <begin position="46"/>
        <end position="58"/>
    </location>
</feature>
<name>A0A3A9ZEP2_9ACTN</name>
<feature type="compositionally biased region" description="Low complexity" evidence="8">
    <location>
        <begin position="22"/>
        <end position="31"/>
    </location>
</feature>
<keyword evidence="5 11" id="KW-0418">Kinase</keyword>
<dbReference type="SUPFAM" id="SSF56112">
    <property type="entry name" value="Protein kinase-like (PK-like)"/>
    <property type="match status" value="1"/>
</dbReference>
<keyword evidence="2 11" id="KW-0723">Serine/threonine-protein kinase</keyword>
<evidence type="ECO:0000259" key="10">
    <source>
        <dbReference type="PROSITE" id="PS50011"/>
    </source>
</evidence>
<feature type="region of interest" description="Disordered" evidence="8">
    <location>
        <begin position="555"/>
        <end position="638"/>
    </location>
</feature>
<evidence type="ECO:0000256" key="4">
    <source>
        <dbReference type="ARBA" id="ARBA00022741"/>
    </source>
</evidence>
<feature type="compositionally biased region" description="Basic and acidic residues" evidence="8">
    <location>
        <begin position="59"/>
        <end position="68"/>
    </location>
</feature>
<feature type="domain" description="Protein kinase" evidence="10">
    <location>
        <begin position="194"/>
        <end position="449"/>
    </location>
</feature>
<accession>A0A3A9ZEP2</accession>
<dbReference type="PROSITE" id="PS50011">
    <property type="entry name" value="PROTEIN_KINASE_DOM"/>
    <property type="match status" value="1"/>
</dbReference>
<evidence type="ECO:0000256" key="8">
    <source>
        <dbReference type="SAM" id="MobiDB-lite"/>
    </source>
</evidence>
<keyword evidence="3" id="KW-0808">Transferase</keyword>
<gene>
    <name evidence="11" type="ORF">D7294_00955</name>
</gene>
<dbReference type="EC" id="2.7.11.1" evidence="1"/>
<dbReference type="Proteomes" id="UP000272474">
    <property type="component" value="Unassembled WGS sequence"/>
</dbReference>
<feature type="binding site" evidence="7">
    <location>
        <position position="223"/>
    </location>
    <ligand>
        <name>ATP</name>
        <dbReference type="ChEBI" id="CHEBI:30616"/>
    </ligand>
</feature>
<dbReference type="PROSITE" id="PS00107">
    <property type="entry name" value="PROTEIN_KINASE_ATP"/>
    <property type="match status" value="1"/>
</dbReference>
<proteinExistence type="predicted"/>
<feature type="compositionally biased region" description="Pro residues" evidence="8">
    <location>
        <begin position="499"/>
        <end position="509"/>
    </location>
</feature>
<dbReference type="EMBL" id="RBAL01000001">
    <property type="protein sequence ID" value="RKN46820.1"/>
    <property type="molecule type" value="Genomic_DNA"/>
</dbReference>
<dbReference type="PANTHER" id="PTHR43289">
    <property type="entry name" value="MITOGEN-ACTIVATED PROTEIN KINASE KINASE KINASE 20-RELATED"/>
    <property type="match status" value="1"/>
</dbReference>
<feature type="region of interest" description="Disordered" evidence="8">
    <location>
        <begin position="477"/>
        <end position="521"/>
    </location>
</feature>
<feature type="compositionally biased region" description="Low complexity" evidence="8">
    <location>
        <begin position="616"/>
        <end position="629"/>
    </location>
</feature>
<evidence type="ECO:0000256" key="9">
    <source>
        <dbReference type="SAM" id="Phobius"/>
    </source>
</evidence>
<evidence type="ECO:0000313" key="11">
    <source>
        <dbReference type="EMBL" id="RKN46820.1"/>
    </source>
</evidence>
<dbReference type="CDD" id="cd14014">
    <property type="entry name" value="STKc_PknB_like"/>
    <property type="match status" value="1"/>
</dbReference>
<feature type="compositionally biased region" description="Basic and acidic residues" evidence="8">
    <location>
        <begin position="128"/>
        <end position="140"/>
    </location>
</feature>
<reference evidence="11 12" key="1">
    <citation type="journal article" date="2014" name="Int. J. Syst. Evol. Microbiol.">
        <title>Streptomyces hoynatensis sp. nov., isolated from deep marine sediment.</title>
        <authorList>
            <person name="Veyisoglu A."/>
            <person name="Sahin N."/>
        </authorList>
    </citation>
    <scope>NUCLEOTIDE SEQUENCE [LARGE SCALE GENOMIC DNA]</scope>
    <source>
        <strain evidence="11 12">KCTC 29097</strain>
    </source>
</reference>
<evidence type="ECO:0000313" key="12">
    <source>
        <dbReference type="Proteomes" id="UP000272474"/>
    </source>
</evidence>
<evidence type="ECO:0000256" key="7">
    <source>
        <dbReference type="PROSITE-ProRule" id="PRU10141"/>
    </source>
</evidence>
<keyword evidence="9" id="KW-0472">Membrane</keyword>
<evidence type="ECO:0000256" key="1">
    <source>
        <dbReference type="ARBA" id="ARBA00012513"/>
    </source>
</evidence>
<dbReference type="AlphaFoldDB" id="A0A3A9ZEP2"/>
<feature type="transmembrane region" description="Helical" evidence="9">
    <location>
        <begin position="526"/>
        <end position="549"/>
    </location>
</feature>
<evidence type="ECO:0000256" key="3">
    <source>
        <dbReference type="ARBA" id="ARBA00022679"/>
    </source>
</evidence>
<evidence type="ECO:0000256" key="6">
    <source>
        <dbReference type="ARBA" id="ARBA00022840"/>
    </source>
</evidence>
<comment type="caution">
    <text evidence="11">The sequence shown here is derived from an EMBL/GenBank/DDBJ whole genome shotgun (WGS) entry which is preliminary data.</text>
</comment>
<evidence type="ECO:0000256" key="5">
    <source>
        <dbReference type="ARBA" id="ARBA00022777"/>
    </source>
</evidence>
<dbReference type="RefSeq" id="WP_120674373.1">
    <property type="nucleotide sequence ID" value="NZ_RBAL01000001.1"/>
</dbReference>
<feature type="compositionally biased region" description="Acidic residues" evidence="8">
    <location>
        <begin position="97"/>
        <end position="113"/>
    </location>
</feature>
<dbReference type="InterPro" id="IPR011009">
    <property type="entry name" value="Kinase-like_dom_sf"/>
</dbReference>
<feature type="region of interest" description="Disordered" evidence="8">
    <location>
        <begin position="1"/>
        <end position="172"/>
    </location>
</feature>
<sequence>MGQDDRDIREHRNDPHEDPNDGDAGASGEAASPREPARPDATRELAAPAGAGAPADAGARPEEEKPSGDGEFAGAADEDEDEAQPAGRAGDDAREPDAEDDAPEADAEDDGDGSAERARIAERLAGARRLESPRESGDARDAEDDAADRAEEEAAAAQRRAEAETAPRLDLSAVRGAKEADGVPGVGRLLNGRYRLASVVGRGGMGTVWQAQDEVLGRRVAVKELRLPPGVDEGERKRMITRTLREAKAIAAIRSRGVVTVYDVVDEGARPWIVMELIEGRSLADIIRNDGPMSSRRAAGIGLAILDVLRDAHAAGILHRDVKPSNVIVAEEDGRVVLTDFGIAKVEGDPSITSTGMLVGAPSYISPERARGEAPGPPADLWSLGALLYCCVEGRPPYDEGSAIATLAAVMHDPVRPPRHAGPLTELVNGLLIKDPAGRLDERQARALLGRALAAEPERPAPQPGSDQATVVVGLGARRPRDPRVPAAPRRQAPAVAETPPPPRTPLPPSGDSGPGRGEDGARRRALLLGAAVVVLLALIATVLVVVLGDDGGSDGAGSSGGATQQQTADEGAGEQGGEEGAGGDPPADPQEGGEQNGEESGEGSSGSPEGEENEAAPPGTAPETDPGADMPGSPAGYAAVEDEDFHFRISLPQGWQRIGIAGQNSGGIYAAGDGQPPKVQVDFTADPTEDAEAAWHDLEAAVSGSSQDYRLLGIQSVQWRDYPTVADWQFERTEHGQRVRVLDRGFRIDDEHGYAIMITCLADEWDSEECRTLRETAFDTFQPLDSPN</sequence>
<dbReference type="InterPro" id="IPR008271">
    <property type="entry name" value="Ser/Thr_kinase_AS"/>
</dbReference>
<keyword evidence="12" id="KW-1185">Reference proteome</keyword>
<feature type="compositionally biased region" description="Basic and acidic residues" evidence="8">
    <location>
        <begin position="1"/>
        <end position="19"/>
    </location>
</feature>
<feature type="compositionally biased region" description="Low complexity" evidence="8">
    <location>
        <begin position="562"/>
        <end position="571"/>
    </location>
</feature>
<dbReference type="GO" id="GO:0004674">
    <property type="term" value="F:protein serine/threonine kinase activity"/>
    <property type="evidence" value="ECO:0007669"/>
    <property type="project" value="UniProtKB-KW"/>
</dbReference>
<protein>
    <recommendedName>
        <fullName evidence="1">non-specific serine/threonine protein kinase</fullName>
        <ecNumber evidence="1">2.7.11.1</ecNumber>
    </recommendedName>
</protein>
<keyword evidence="9" id="KW-0812">Transmembrane</keyword>
<keyword evidence="4 7" id="KW-0547">Nucleotide-binding</keyword>
<dbReference type="Pfam" id="PF00069">
    <property type="entry name" value="Pkinase"/>
    <property type="match status" value="1"/>
</dbReference>
<keyword evidence="6 7" id="KW-0067">ATP-binding</keyword>
<feature type="compositionally biased region" description="Low complexity" evidence="8">
    <location>
        <begin position="485"/>
        <end position="498"/>
    </location>
</feature>
<dbReference type="OrthoDB" id="9762169at2"/>
<feature type="compositionally biased region" description="Gly residues" evidence="8">
    <location>
        <begin position="574"/>
        <end position="584"/>
    </location>
</feature>
<dbReference type="InterPro" id="IPR017441">
    <property type="entry name" value="Protein_kinase_ATP_BS"/>
</dbReference>
<dbReference type="SMART" id="SM00220">
    <property type="entry name" value="S_TKc"/>
    <property type="match status" value="1"/>
</dbReference>
<dbReference type="PROSITE" id="PS00108">
    <property type="entry name" value="PROTEIN_KINASE_ST"/>
    <property type="match status" value="1"/>
</dbReference>
<dbReference type="GO" id="GO:0005524">
    <property type="term" value="F:ATP binding"/>
    <property type="evidence" value="ECO:0007669"/>
    <property type="project" value="UniProtKB-UniRule"/>
</dbReference>
<keyword evidence="9" id="KW-1133">Transmembrane helix</keyword>
<dbReference type="Gene3D" id="3.30.200.20">
    <property type="entry name" value="Phosphorylase Kinase, domain 1"/>
    <property type="match status" value="1"/>
</dbReference>
<dbReference type="InterPro" id="IPR000719">
    <property type="entry name" value="Prot_kinase_dom"/>
</dbReference>
<evidence type="ECO:0000256" key="2">
    <source>
        <dbReference type="ARBA" id="ARBA00022527"/>
    </source>
</evidence>
<organism evidence="11 12">
    <name type="scientific">Streptomyces hoynatensis</name>
    <dbReference type="NCBI Taxonomy" id="1141874"/>
    <lineage>
        <taxon>Bacteria</taxon>
        <taxon>Bacillati</taxon>
        <taxon>Actinomycetota</taxon>
        <taxon>Actinomycetes</taxon>
        <taxon>Kitasatosporales</taxon>
        <taxon>Streptomycetaceae</taxon>
        <taxon>Streptomyces</taxon>
    </lineage>
</organism>
<dbReference type="Gene3D" id="1.10.510.10">
    <property type="entry name" value="Transferase(Phosphotransferase) domain 1"/>
    <property type="match status" value="1"/>
</dbReference>
<feature type="compositionally biased region" description="Acidic residues" evidence="8">
    <location>
        <begin position="141"/>
        <end position="154"/>
    </location>
</feature>
<dbReference type="PANTHER" id="PTHR43289:SF6">
    <property type="entry name" value="SERINE_THREONINE-PROTEIN KINASE NEKL-3"/>
    <property type="match status" value="1"/>
</dbReference>